<evidence type="ECO:0000313" key="1">
    <source>
        <dbReference type="EMBL" id="KAF7681427.1"/>
    </source>
</evidence>
<gene>
    <name evidence="1" type="ORF">GT037_000403</name>
</gene>
<dbReference type="RefSeq" id="XP_038791306.1">
    <property type="nucleotide sequence ID" value="XM_038925450.1"/>
</dbReference>
<sequence>MADDMSDNMSDAVAEMYAERDADNKIIQGVAAGMNGARFAPELREMVWELCLPILSIKPLEEPLDRNMSLCAVASYKGNPGYVQK</sequence>
<evidence type="ECO:0000313" key="2">
    <source>
        <dbReference type="Proteomes" id="UP000596902"/>
    </source>
</evidence>
<reference evidence="1" key="2">
    <citation type="submission" date="2020-08" db="EMBL/GenBank/DDBJ databases">
        <title>Draft Genome Sequence of Cumin Blight Pathogen Alternaria burnsii.</title>
        <authorList>
            <person name="Feng Z."/>
        </authorList>
    </citation>
    <scope>NUCLEOTIDE SEQUENCE</scope>
    <source>
        <strain evidence="1">CBS107.38</strain>
    </source>
</reference>
<organism evidence="1 2">
    <name type="scientific">Alternaria burnsii</name>
    <dbReference type="NCBI Taxonomy" id="1187904"/>
    <lineage>
        <taxon>Eukaryota</taxon>
        <taxon>Fungi</taxon>
        <taxon>Dikarya</taxon>
        <taxon>Ascomycota</taxon>
        <taxon>Pezizomycotina</taxon>
        <taxon>Dothideomycetes</taxon>
        <taxon>Pleosporomycetidae</taxon>
        <taxon>Pleosporales</taxon>
        <taxon>Pleosporineae</taxon>
        <taxon>Pleosporaceae</taxon>
        <taxon>Alternaria</taxon>
        <taxon>Alternaria sect. Alternaria</taxon>
    </lineage>
</organism>
<name>A0A8H7EJK5_9PLEO</name>
<protein>
    <submittedName>
        <fullName evidence="1">Uncharacterized protein</fullName>
    </submittedName>
</protein>
<reference evidence="1" key="1">
    <citation type="submission" date="2020-01" db="EMBL/GenBank/DDBJ databases">
        <authorList>
            <person name="Feng Z.H.Z."/>
        </authorList>
    </citation>
    <scope>NUCLEOTIDE SEQUENCE</scope>
    <source>
        <strain evidence="1">CBS107.38</strain>
    </source>
</reference>
<accession>A0A8H7EJK5</accession>
<comment type="caution">
    <text evidence="1">The sequence shown here is derived from an EMBL/GenBank/DDBJ whole genome shotgun (WGS) entry which is preliminary data.</text>
</comment>
<dbReference type="Proteomes" id="UP000596902">
    <property type="component" value="Unassembled WGS sequence"/>
</dbReference>
<dbReference type="GeneID" id="62198628"/>
<dbReference type="AlphaFoldDB" id="A0A8H7EJK5"/>
<keyword evidence="2" id="KW-1185">Reference proteome</keyword>
<proteinExistence type="predicted"/>
<dbReference type="EMBL" id="JAAABM010000001">
    <property type="protein sequence ID" value="KAF7681427.1"/>
    <property type="molecule type" value="Genomic_DNA"/>
</dbReference>